<accession>A0A4Q5M439</accession>
<protein>
    <submittedName>
        <fullName evidence="1">SusD/RagB family nutrient-binding outer membrane lipoprotein</fullName>
    </submittedName>
</protein>
<gene>
    <name evidence="1" type="ORF">EWM59_04900</name>
</gene>
<dbReference type="InterPro" id="IPR041662">
    <property type="entry name" value="SusD-like_2"/>
</dbReference>
<dbReference type="Pfam" id="PF12771">
    <property type="entry name" value="SusD-like_2"/>
    <property type="match status" value="1"/>
</dbReference>
<dbReference type="SUPFAM" id="SSF48452">
    <property type="entry name" value="TPR-like"/>
    <property type="match status" value="1"/>
</dbReference>
<organism evidence="1 2">
    <name type="scientific">Emticicia agri</name>
    <dbReference type="NCBI Taxonomy" id="2492393"/>
    <lineage>
        <taxon>Bacteria</taxon>
        <taxon>Pseudomonadati</taxon>
        <taxon>Bacteroidota</taxon>
        <taxon>Cytophagia</taxon>
        <taxon>Cytophagales</taxon>
        <taxon>Leadbetterellaceae</taxon>
        <taxon>Emticicia</taxon>
    </lineage>
</organism>
<evidence type="ECO:0000313" key="2">
    <source>
        <dbReference type="Proteomes" id="UP000293162"/>
    </source>
</evidence>
<keyword evidence="1" id="KW-0449">Lipoprotein</keyword>
<keyword evidence="2" id="KW-1185">Reference proteome</keyword>
<dbReference type="RefSeq" id="WP_130019824.1">
    <property type="nucleotide sequence ID" value="NZ_SEWF01000005.1"/>
</dbReference>
<reference evidence="1 2" key="1">
    <citation type="submission" date="2019-02" db="EMBL/GenBank/DDBJ databases">
        <title>Bacterial novel species Emticicia sp. 17J42-9 isolated from soil.</title>
        <authorList>
            <person name="Jung H.-Y."/>
        </authorList>
    </citation>
    <scope>NUCLEOTIDE SEQUENCE [LARGE SCALE GENOMIC DNA]</scope>
    <source>
        <strain evidence="1 2">17J42-9</strain>
    </source>
</reference>
<dbReference type="InterPro" id="IPR011990">
    <property type="entry name" value="TPR-like_helical_dom_sf"/>
</dbReference>
<dbReference type="PROSITE" id="PS51257">
    <property type="entry name" value="PROKAR_LIPOPROTEIN"/>
    <property type="match status" value="1"/>
</dbReference>
<dbReference type="Gene3D" id="1.25.40.390">
    <property type="match status" value="1"/>
</dbReference>
<dbReference type="Proteomes" id="UP000293162">
    <property type="component" value="Unassembled WGS sequence"/>
</dbReference>
<dbReference type="EMBL" id="SEWF01000005">
    <property type="protein sequence ID" value="RYU96869.1"/>
    <property type="molecule type" value="Genomic_DNA"/>
</dbReference>
<proteinExistence type="predicted"/>
<name>A0A4Q5M439_9BACT</name>
<evidence type="ECO:0000313" key="1">
    <source>
        <dbReference type="EMBL" id="RYU96869.1"/>
    </source>
</evidence>
<dbReference type="OrthoDB" id="622163at2"/>
<comment type="caution">
    <text evidence="1">The sequence shown here is derived from an EMBL/GenBank/DDBJ whole genome shotgun (WGS) entry which is preliminary data.</text>
</comment>
<sequence>MKKVQYIYTLLVAGFVTLLSGCQDFLDVNVDPTLKSDATVQELLPTAQFYTSEASYQQAYFAGQYAQQLGSNLGTNGTDAYYEAENATGWSNLYLYVIPQLNLIIQKGTTENNPAYVGIAKTLLAYNLGIATANWENVPYSQADQKNFSPAYDSQQTVYTTIQKLLDEGITELAKNSGTKPGADDMIYGGDLAKWSRLAYSLKARYAMHQSALNPQTASQTALTALQNAMTSNADDFQLQYNSKNLSPWYSRVALANSTGNLSITYGSTFVDLMNGKIQGIVDPRLPIVVSLKTGQTTYAGVIPGSGAGSTVDLTTRAWHSNINSPIVMMNYAEVKAIEAEARFLANGGSITSTGTTTEAYNAYLEIARANMQKLGVSAENINTYLSAPVVNTGAANLSLLHIMREKYKAMFLIGDIWTDVRKYNYLDFPMPLNTNPDLNGQRIQRMKYPSSELTRNAQNAESNLKQPGIKMWVFTK</sequence>
<dbReference type="AlphaFoldDB" id="A0A4Q5M439"/>